<accession>M4ZFX9</accession>
<proteinExistence type="predicted"/>
<dbReference type="KEGG" id="aol:S58_67460"/>
<dbReference type="AlphaFoldDB" id="M4ZFX9"/>
<dbReference type="GeneID" id="301820429"/>
<evidence type="ECO:0000313" key="2">
    <source>
        <dbReference type="Proteomes" id="UP000011841"/>
    </source>
</evidence>
<evidence type="ECO:0000313" key="1">
    <source>
        <dbReference type="EMBL" id="BAM92713.1"/>
    </source>
</evidence>
<gene>
    <name evidence="1" type="ORF">S58_67460</name>
</gene>
<dbReference type="HOGENOM" id="CLU_2615066_0_0_5"/>
<dbReference type="OrthoDB" id="9799090at2"/>
<protein>
    <submittedName>
        <fullName evidence="1">Family 3 extracellular solute-binding protein</fullName>
    </submittedName>
</protein>
<organism evidence="1 2">
    <name type="scientific">Bradyrhizobium oligotrophicum S58</name>
    <dbReference type="NCBI Taxonomy" id="1245469"/>
    <lineage>
        <taxon>Bacteria</taxon>
        <taxon>Pseudomonadati</taxon>
        <taxon>Pseudomonadota</taxon>
        <taxon>Alphaproteobacteria</taxon>
        <taxon>Hyphomicrobiales</taxon>
        <taxon>Nitrobacteraceae</taxon>
        <taxon>Bradyrhizobium</taxon>
    </lineage>
</organism>
<keyword evidence="2" id="KW-1185">Reference proteome</keyword>
<name>M4ZFX9_9BRAD</name>
<dbReference type="Proteomes" id="UP000011841">
    <property type="component" value="Chromosome"/>
</dbReference>
<sequence>MTRSIISFGFAQAVLALLGLALAAGGLIWRFQRNRNEAFAGGVAEGSPTRKRLIAAILDETQSDWWDRLVFQYLGSKR</sequence>
<dbReference type="PATRIC" id="fig|1245469.3.peg.6896"/>
<dbReference type="RefSeq" id="WP_015669791.1">
    <property type="nucleotide sequence ID" value="NC_020453.1"/>
</dbReference>
<reference evidence="1 2" key="1">
    <citation type="journal article" date="2013" name="Appl. Environ. Microbiol.">
        <title>Genome analysis suggests that the soil oligotrophic bacterium Agromonas oligotrophica (Bradyrhizobium oligotrophicum) is a nitrogen-fixing symbiont of Aeschynomene indica.</title>
        <authorList>
            <person name="Okubo T."/>
            <person name="Fukushima S."/>
            <person name="Itakura M."/>
            <person name="Oshima K."/>
            <person name="Longtonglang A."/>
            <person name="Teaumroong N."/>
            <person name="Mitsui H."/>
            <person name="Hattori M."/>
            <person name="Hattori R."/>
            <person name="Hattori T."/>
            <person name="Minamisawa K."/>
        </authorList>
    </citation>
    <scope>NUCLEOTIDE SEQUENCE [LARGE SCALE GENOMIC DNA]</scope>
    <source>
        <strain evidence="1 2">S58</strain>
    </source>
</reference>
<dbReference type="STRING" id="1245469.S58_67460"/>
<dbReference type="EMBL" id="AP012603">
    <property type="protein sequence ID" value="BAM92713.1"/>
    <property type="molecule type" value="Genomic_DNA"/>
</dbReference>